<evidence type="ECO:0000256" key="2">
    <source>
        <dbReference type="PROSITE-ProRule" id="PRU01005"/>
    </source>
</evidence>
<name>A0A9P1IVH0_9PELO</name>
<evidence type="ECO:0000256" key="1">
    <source>
        <dbReference type="ARBA" id="ARBA00036993"/>
    </source>
</evidence>
<dbReference type="PANTHER" id="PTHR15854:SF4">
    <property type="entry name" value="PEROXYNITRITE ISOMERASE THAP4"/>
    <property type="match status" value="1"/>
</dbReference>
<feature type="domain" description="ShKT" evidence="4">
    <location>
        <begin position="18"/>
        <end position="53"/>
    </location>
</feature>
<dbReference type="InterPro" id="IPR003582">
    <property type="entry name" value="ShKT_dom"/>
</dbReference>
<evidence type="ECO:0000259" key="4">
    <source>
        <dbReference type="PROSITE" id="PS51670"/>
    </source>
</evidence>
<evidence type="ECO:0000256" key="3">
    <source>
        <dbReference type="SAM" id="SignalP"/>
    </source>
</evidence>
<comment type="caution">
    <text evidence="5">The sequence shown here is derived from an EMBL/GenBank/DDBJ whole genome shotgun (WGS) entry which is preliminary data.</text>
</comment>
<reference evidence="5" key="1">
    <citation type="submission" date="2022-11" db="EMBL/GenBank/DDBJ databases">
        <authorList>
            <person name="Kikuchi T."/>
        </authorList>
    </citation>
    <scope>NUCLEOTIDE SEQUENCE</scope>
    <source>
        <strain evidence="5">PS1010</strain>
    </source>
</reference>
<dbReference type="InterPro" id="IPR045165">
    <property type="entry name" value="Nitrobindin"/>
</dbReference>
<dbReference type="InterPro" id="IPR014878">
    <property type="entry name" value="THAP4-like_heme-bd"/>
</dbReference>
<dbReference type="Proteomes" id="UP001152747">
    <property type="component" value="Unassembled WGS sequence"/>
</dbReference>
<dbReference type="CDD" id="cd07828">
    <property type="entry name" value="lipocalin_heme-bd-THAP4-like"/>
    <property type="match status" value="1"/>
</dbReference>
<dbReference type="Pfam" id="PF01549">
    <property type="entry name" value="ShK"/>
    <property type="match status" value="1"/>
</dbReference>
<protein>
    <recommendedName>
        <fullName evidence="4">ShKT domain-containing protein</fullName>
    </recommendedName>
</protein>
<dbReference type="SMART" id="SM00254">
    <property type="entry name" value="ShKT"/>
    <property type="match status" value="1"/>
</dbReference>
<gene>
    <name evidence="5" type="ORF">CAMP_LOCUS14503</name>
</gene>
<dbReference type="OrthoDB" id="58529at2759"/>
<evidence type="ECO:0000313" key="6">
    <source>
        <dbReference type="Proteomes" id="UP001152747"/>
    </source>
</evidence>
<evidence type="ECO:0000313" key="5">
    <source>
        <dbReference type="EMBL" id="CAI5451866.1"/>
    </source>
</evidence>
<comment type="caution">
    <text evidence="2">Lacks conserved residue(s) required for the propagation of feature annotation.</text>
</comment>
<proteinExistence type="predicted"/>
<comment type="catalytic activity">
    <reaction evidence="1">
        <text>peroxynitrite = nitrate</text>
        <dbReference type="Rhea" id="RHEA:63116"/>
        <dbReference type="ChEBI" id="CHEBI:17632"/>
        <dbReference type="ChEBI" id="CHEBI:25941"/>
    </reaction>
    <physiologicalReaction direction="left-to-right" evidence="1">
        <dbReference type="Rhea" id="RHEA:63117"/>
    </physiologicalReaction>
</comment>
<feature type="signal peptide" evidence="3">
    <location>
        <begin position="1"/>
        <end position="15"/>
    </location>
</feature>
<dbReference type="EMBL" id="CANHGI010000005">
    <property type="protein sequence ID" value="CAI5451866.1"/>
    <property type="molecule type" value="Genomic_DNA"/>
</dbReference>
<dbReference type="SUPFAM" id="SSF50814">
    <property type="entry name" value="Lipocalins"/>
    <property type="match status" value="1"/>
</dbReference>
<dbReference type="InterPro" id="IPR012674">
    <property type="entry name" value="Calycin"/>
</dbReference>
<feature type="chain" id="PRO_5040409537" description="ShKT domain-containing protein" evidence="3">
    <location>
        <begin position="16"/>
        <end position="225"/>
    </location>
</feature>
<dbReference type="PROSITE" id="PS51670">
    <property type="entry name" value="SHKT"/>
    <property type="match status" value="1"/>
</dbReference>
<keyword evidence="6" id="KW-1185">Reference proteome</keyword>
<dbReference type="Gene3D" id="2.40.128.20">
    <property type="match status" value="1"/>
</dbReference>
<dbReference type="Pfam" id="PF08768">
    <property type="entry name" value="THAP4_heme-bd"/>
    <property type="match status" value="1"/>
</dbReference>
<dbReference type="AlphaFoldDB" id="A0A9P1IVH0"/>
<accession>A0A9P1IVH0</accession>
<sequence>MLKLLPVLCFSLVYSQNCVDRDRSCPNWVRSDPRSCQSKDYIKNNCQKSCGDCPKYEFKYDTNRLPYSLQSISRLVGHWRGEHTGKVRFPTIPTFKYSEDVEISIPEGSNINSLNYTATAWASDKEDLHKESGYITVKPNTREILLTTVMSNGFITVEEGPLSGNTIRFVLKDIGRISFVRDEHVDNLVREWTLVGSKSLHARLSIHTLSHQMQEHTVIQYTKLT</sequence>
<organism evidence="5 6">
    <name type="scientific">Caenorhabditis angaria</name>
    <dbReference type="NCBI Taxonomy" id="860376"/>
    <lineage>
        <taxon>Eukaryota</taxon>
        <taxon>Metazoa</taxon>
        <taxon>Ecdysozoa</taxon>
        <taxon>Nematoda</taxon>
        <taxon>Chromadorea</taxon>
        <taxon>Rhabditida</taxon>
        <taxon>Rhabditina</taxon>
        <taxon>Rhabditomorpha</taxon>
        <taxon>Rhabditoidea</taxon>
        <taxon>Rhabditidae</taxon>
        <taxon>Peloderinae</taxon>
        <taxon>Caenorhabditis</taxon>
    </lineage>
</organism>
<dbReference type="PANTHER" id="PTHR15854">
    <property type="entry name" value="THAP4 PROTEIN"/>
    <property type="match status" value="1"/>
</dbReference>
<keyword evidence="3" id="KW-0732">Signal</keyword>